<accession>A0A8S5LM62</accession>
<evidence type="ECO:0000313" key="1">
    <source>
        <dbReference type="EMBL" id="DAD71057.1"/>
    </source>
</evidence>
<proteinExistence type="predicted"/>
<dbReference type="EMBL" id="BK015875">
    <property type="protein sequence ID" value="DAD71057.1"/>
    <property type="molecule type" value="Genomic_DNA"/>
</dbReference>
<protein>
    <submittedName>
        <fullName evidence="1">Uncharacterized protein</fullName>
    </submittedName>
</protein>
<sequence>MAWDLLRVDYTDASWVGLKKYNQISNHDGTVSFQDVTQYSNFDRSFYGARDANRVNEAINTIMAMVEGNTDLYTAFQNYFNTQKTQFESRGNTAISEIERTYREHMNTYEREQAGTFNTWFNGIKNQLSGNAIGNLQNQVNEVDDRLAKLEHMALTNQFSAAISVNNSGNTVLLVDERGKAIIADWKYEEE</sequence>
<organism evidence="1">
    <name type="scientific">Siphoviridae sp. ct5d86</name>
    <dbReference type="NCBI Taxonomy" id="2827561"/>
    <lineage>
        <taxon>Viruses</taxon>
        <taxon>Duplodnaviria</taxon>
        <taxon>Heunggongvirae</taxon>
        <taxon>Uroviricota</taxon>
        <taxon>Caudoviricetes</taxon>
    </lineage>
</organism>
<name>A0A8S5LM62_9CAUD</name>
<reference evidence="1" key="1">
    <citation type="journal article" date="2021" name="Proc. Natl. Acad. Sci. U.S.A.">
        <title>A Catalog of Tens of Thousands of Viruses from Human Metagenomes Reveals Hidden Associations with Chronic Diseases.</title>
        <authorList>
            <person name="Tisza M.J."/>
            <person name="Buck C.B."/>
        </authorList>
    </citation>
    <scope>NUCLEOTIDE SEQUENCE</scope>
    <source>
        <strain evidence="1">Ct5d86</strain>
    </source>
</reference>